<dbReference type="HOGENOM" id="CLU_1114042_0_0_0"/>
<dbReference type="AlphaFoldDB" id="E8N2V6"/>
<reference evidence="2 3" key="1">
    <citation type="submission" date="2010-12" db="EMBL/GenBank/DDBJ databases">
        <title>Whole genome sequence of Anaerolinea thermophila UNI-1.</title>
        <authorList>
            <person name="Narita-Yamada S."/>
            <person name="Kishi E."/>
            <person name="Watanabe Y."/>
            <person name="Takasaki K."/>
            <person name="Ankai A."/>
            <person name="Oguchi A."/>
            <person name="Fukui S."/>
            <person name="Takahashi M."/>
            <person name="Yashiro I."/>
            <person name="Hosoyama A."/>
            <person name="Sekiguchi Y."/>
            <person name="Hanada S."/>
            <person name="Fujita N."/>
        </authorList>
    </citation>
    <scope>NUCLEOTIDE SEQUENCE [LARGE SCALE GENOMIC DNA]</scope>
    <source>
        <strain evidence="3">DSM 14523 / JCM 11388 / NBRC 100420 / UNI-1</strain>
    </source>
</reference>
<dbReference type="EMBL" id="AP012029">
    <property type="protein sequence ID" value="BAJ65106.1"/>
    <property type="molecule type" value="Genomic_DNA"/>
</dbReference>
<organism evidence="2 3">
    <name type="scientific">Anaerolinea thermophila (strain DSM 14523 / JCM 11388 / NBRC 100420 / UNI-1)</name>
    <dbReference type="NCBI Taxonomy" id="926569"/>
    <lineage>
        <taxon>Bacteria</taxon>
        <taxon>Bacillati</taxon>
        <taxon>Chloroflexota</taxon>
        <taxon>Anaerolineae</taxon>
        <taxon>Anaerolineales</taxon>
        <taxon>Anaerolineaceae</taxon>
        <taxon>Anaerolinea</taxon>
    </lineage>
</organism>
<dbReference type="InParanoid" id="E8N2V6"/>
<evidence type="ECO:0000313" key="2">
    <source>
        <dbReference type="EMBL" id="BAJ65106.1"/>
    </source>
</evidence>
<keyword evidence="3" id="KW-1185">Reference proteome</keyword>
<dbReference type="STRING" id="926569.ANT_30800"/>
<evidence type="ECO:0000256" key="1">
    <source>
        <dbReference type="SAM" id="MobiDB-lite"/>
    </source>
</evidence>
<feature type="region of interest" description="Disordered" evidence="1">
    <location>
        <begin position="76"/>
        <end position="96"/>
    </location>
</feature>
<accession>E8N2V6</accession>
<protein>
    <submittedName>
        <fullName evidence="2">Uncharacterized protein</fullName>
    </submittedName>
</protein>
<evidence type="ECO:0000313" key="3">
    <source>
        <dbReference type="Proteomes" id="UP000008922"/>
    </source>
</evidence>
<sequence>MRLRTVSLPNRAGRGSVSLRSRSVHIYVVASAEREATSALAGTFQEVATLAGLARDDTRLCHCNRGARFASVCAPPPTPSTGLRRSAEETLQGGAPKRRHMSLNLTTLLEQTRLFLHDSEGARYSTDDLTAAARMALMEINLVSAQGFVLAGLDGVDETTLPDSLQHLLVMGAAGYAASARAAAQAEWELAPQKTLPLALWSRNVMEDFRRILCTLYPPETARLHEQRTAAPFVRWEGTLSEEHPDHLA</sequence>
<dbReference type="KEGG" id="atm:ANT_30800"/>
<name>E8N2V6_ANATU</name>
<gene>
    <name evidence="2" type="ordered locus">ANT_30800</name>
</gene>
<dbReference type="Proteomes" id="UP000008922">
    <property type="component" value="Chromosome"/>
</dbReference>
<proteinExistence type="predicted"/>